<evidence type="ECO:0000256" key="4">
    <source>
        <dbReference type="ARBA" id="ARBA00022723"/>
    </source>
</evidence>
<dbReference type="NCBIfam" id="NF009602">
    <property type="entry name" value="PRK13054.1"/>
    <property type="match status" value="1"/>
</dbReference>
<feature type="binding site" evidence="12">
    <location>
        <position position="145"/>
    </location>
    <ligand>
        <name>ATP</name>
        <dbReference type="ChEBI" id="CHEBI:30616"/>
    </ligand>
</feature>
<comment type="subcellular location">
    <subcellularLocation>
        <location evidence="12">Cytoplasm</location>
    </subcellularLocation>
</comment>
<keyword evidence="9 12" id="KW-0443">Lipid metabolism</keyword>
<keyword evidence="7 12" id="KW-0067">ATP-binding</keyword>
<proteinExistence type="inferred from homology"/>
<keyword evidence="2 12" id="KW-0444">Lipid biosynthesis</keyword>
<dbReference type="PROSITE" id="PS50146">
    <property type="entry name" value="DAGK"/>
    <property type="match status" value="1"/>
</dbReference>
<keyword evidence="6 12" id="KW-0418">Kinase</keyword>
<evidence type="ECO:0000256" key="7">
    <source>
        <dbReference type="ARBA" id="ARBA00022840"/>
    </source>
</evidence>
<dbReference type="Proteomes" id="UP000270524">
    <property type="component" value="Unassembled WGS sequence"/>
</dbReference>
<evidence type="ECO:0000256" key="1">
    <source>
        <dbReference type="ARBA" id="ARBA00022490"/>
    </source>
</evidence>
<dbReference type="GO" id="GO:0005886">
    <property type="term" value="C:plasma membrane"/>
    <property type="evidence" value="ECO:0007669"/>
    <property type="project" value="TreeGrafter"/>
</dbReference>
<evidence type="ECO:0000256" key="6">
    <source>
        <dbReference type="ARBA" id="ARBA00022777"/>
    </source>
</evidence>
<evidence type="ECO:0000256" key="8">
    <source>
        <dbReference type="ARBA" id="ARBA00022842"/>
    </source>
</evidence>
<dbReference type="PANTHER" id="PTHR12358:SF106">
    <property type="entry name" value="LIPID KINASE YEGS"/>
    <property type="match status" value="1"/>
</dbReference>
<evidence type="ECO:0000256" key="11">
    <source>
        <dbReference type="ARBA" id="ARBA00023264"/>
    </source>
</evidence>
<dbReference type="EMBL" id="RBPJ01000121">
    <property type="protein sequence ID" value="RMN98080.1"/>
    <property type="molecule type" value="Genomic_DNA"/>
</dbReference>
<dbReference type="InterPro" id="IPR050187">
    <property type="entry name" value="Lipid_Phosphate_FormReg"/>
</dbReference>
<dbReference type="GO" id="GO:0008654">
    <property type="term" value="P:phospholipid biosynthetic process"/>
    <property type="evidence" value="ECO:0007669"/>
    <property type="project" value="UniProtKB-UniRule"/>
</dbReference>
<evidence type="ECO:0000259" key="13">
    <source>
        <dbReference type="PROSITE" id="PS50146"/>
    </source>
</evidence>
<feature type="binding site" evidence="12">
    <location>
        <position position="91"/>
    </location>
    <ligand>
        <name>ATP</name>
        <dbReference type="ChEBI" id="CHEBI:30616"/>
    </ligand>
</feature>
<comment type="function">
    <text evidence="12">Probably phosphorylates lipids; the in vivo substrate is unknown.</text>
</comment>
<accession>A0A3M3RNS2</accession>
<dbReference type="HAMAP" id="MF_01377">
    <property type="entry name" value="YegS"/>
    <property type="match status" value="1"/>
</dbReference>
<feature type="binding site" evidence="12">
    <location>
        <position position="266"/>
    </location>
    <ligand>
        <name>Mg(2+)</name>
        <dbReference type="ChEBI" id="CHEBI:18420"/>
    </ligand>
</feature>
<dbReference type="PANTHER" id="PTHR12358">
    <property type="entry name" value="SPHINGOSINE KINASE"/>
    <property type="match status" value="1"/>
</dbReference>
<keyword evidence="11 12" id="KW-1208">Phospholipid metabolism</keyword>
<evidence type="ECO:0000313" key="14">
    <source>
        <dbReference type="EMBL" id="RMN98080.1"/>
    </source>
</evidence>
<keyword evidence="3 12" id="KW-0808">Transferase</keyword>
<comment type="cofactor">
    <cofactor evidence="12">
        <name>Mg(2+)</name>
        <dbReference type="ChEBI" id="CHEBI:18420"/>
    </cofactor>
    <cofactor evidence="12">
        <name>Ca(2+)</name>
        <dbReference type="ChEBI" id="CHEBI:29108"/>
    </cofactor>
    <text evidence="12">Binds 1 Mg(2+) ion per subunit. Ca(2+) may be able to substitute.</text>
</comment>
<feature type="binding site" evidence="12">
    <location>
        <begin position="117"/>
        <end position="123"/>
    </location>
    <ligand>
        <name>ATP</name>
        <dbReference type="ChEBI" id="CHEBI:30616"/>
    </ligand>
</feature>
<feature type="binding site" evidence="12">
    <location>
        <position position="263"/>
    </location>
    <ligand>
        <name>Mg(2+)</name>
        <dbReference type="ChEBI" id="CHEBI:18420"/>
    </ligand>
</feature>
<dbReference type="InterPro" id="IPR016064">
    <property type="entry name" value="NAD/diacylglycerol_kinase_sf"/>
</dbReference>
<gene>
    <name evidence="14" type="ORF">ALQ51_02445</name>
</gene>
<dbReference type="AlphaFoldDB" id="A0A3M3RNS2"/>
<dbReference type="NCBIfam" id="TIGR03702">
    <property type="entry name" value="lip_kinase_YegS"/>
    <property type="match status" value="1"/>
</dbReference>
<evidence type="ECO:0000256" key="5">
    <source>
        <dbReference type="ARBA" id="ARBA00022741"/>
    </source>
</evidence>
<organism evidence="14 15">
    <name type="scientific">Pseudomonas cannabina</name>
    <dbReference type="NCBI Taxonomy" id="86840"/>
    <lineage>
        <taxon>Bacteria</taxon>
        <taxon>Pseudomonadati</taxon>
        <taxon>Pseudomonadota</taxon>
        <taxon>Gammaproteobacteria</taxon>
        <taxon>Pseudomonadales</taxon>
        <taxon>Pseudomonadaceae</taxon>
        <taxon>Pseudomonas</taxon>
    </lineage>
</organism>
<feature type="domain" description="DAGKc" evidence="13">
    <location>
        <begin position="53"/>
        <end position="182"/>
    </location>
</feature>
<name>A0A3M3RNS2_PSECA</name>
<dbReference type="InterPro" id="IPR005218">
    <property type="entry name" value="Diacylglycerol/lipid_kinase"/>
</dbReference>
<sequence length="358" mass="38172">MARPEKFSDVDGLFSVGWGHTHAPRQNAVARLLTEKSIAHRVSSARFIRGGVMTQRRAMLILHGKQALNEDVRDAVADKRNQGWELDVRVTWEGGDAQRLVSEALAAGHRHIVAGGGDGTLRDIAEALALANEPQASLTILPLGTANDFARAAGVPLEVSQALRLMDVEPSAVDLGEVGGKLFLNMATGGFGSQVTANTSEDLKKVLGGAAYLFTGLTRFSELHAAHGELTGPDFHWRGDLLALGIGNGRQAGGGHELCPTALADDGLLDISILPAPQEVVGTFRRLLEGGLGIDNMFIRARLPWVELKSAQGLDINLDGEPLSGEDLRFVARPGALHVHLPLDSPLLSRTPLLNHPD</sequence>
<evidence type="ECO:0000256" key="10">
    <source>
        <dbReference type="ARBA" id="ARBA00023209"/>
    </source>
</evidence>
<evidence type="ECO:0000256" key="12">
    <source>
        <dbReference type="HAMAP-Rule" id="MF_01377"/>
    </source>
</evidence>
<evidence type="ECO:0000313" key="15">
    <source>
        <dbReference type="Proteomes" id="UP000270524"/>
    </source>
</evidence>
<dbReference type="Gene3D" id="2.60.200.40">
    <property type="match status" value="1"/>
</dbReference>
<comment type="caution">
    <text evidence="14">The sequence shown here is derived from an EMBL/GenBank/DDBJ whole genome shotgun (WGS) entry which is preliminary data.</text>
</comment>
<dbReference type="NCBIfam" id="TIGR00147">
    <property type="entry name" value="YegS/Rv2252/BmrU family lipid kinase"/>
    <property type="match status" value="1"/>
</dbReference>
<dbReference type="GO" id="GO:0005737">
    <property type="term" value="C:cytoplasm"/>
    <property type="evidence" value="ECO:0007669"/>
    <property type="project" value="UniProtKB-SubCell"/>
</dbReference>
<reference evidence="14 15" key="1">
    <citation type="submission" date="2018-08" db="EMBL/GenBank/DDBJ databases">
        <title>Recombination of ecologically and evolutionarily significant loci maintains genetic cohesion in the Pseudomonas syringae species complex.</title>
        <authorList>
            <person name="Dillon M."/>
            <person name="Thakur S."/>
            <person name="Almeida R.N.D."/>
            <person name="Weir B.S."/>
            <person name="Guttman D.S."/>
        </authorList>
    </citation>
    <scope>NUCLEOTIDE SEQUENCE [LARGE SCALE GENOMIC DNA]</scope>
    <source>
        <strain evidence="14 15">ICMP 15203</strain>
    </source>
</reference>
<dbReference type="InterPro" id="IPR022433">
    <property type="entry name" value="Lip_kinase_YegS"/>
</dbReference>
<dbReference type="SUPFAM" id="SSF111331">
    <property type="entry name" value="NAD kinase/diacylglycerol kinase-like"/>
    <property type="match status" value="1"/>
</dbReference>
<evidence type="ECO:0000256" key="3">
    <source>
        <dbReference type="ARBA" id="ARBA00022679"/>
    </source>
</evidence>
<protein>
    <recommendedName>
        <fullName evidence="12">Probable lipid kinase YegS-like</fullName>
        <ecNumber evidence="12">2.7.1.-</ecNumber>
    </recommendedName>
</protein>
<dbReference type="GO" id="GO:0001727">
    <property type="term" value="F:lipid kinase activity"/>
    <property type="evidence" value="ECO:0007669"/>
    <property type="project" value="UniProtKB-UniRule"/>
</dbReference>
<dbReference type="EC" id="2.7.1.-" evidence="12"/>
<dbReference type="InterPro" id="IPR045540">
    <property type="entry name" value="YegS/DAGK_C"/>
</dbReference>
<dbReference type="InterPro" id="IPR017438">
    <property type="entry name" value="ATP-NAD_kinase_N"/>
</dbReference>
<comment type="similarity">
    <text evidence="12">Belongs to the diacylglycerol/lipid kinase family. YegS lipid kinase subfamily.</text>
</comment>
<dbReference type="GO" id="GO:0000287">
    <property type="term" value="F:magnesium ion binding"/>
    <property type="evidence" value="ECO:0007669"/>
    <property type="project" value="UniProtKB-UniRule"/>
</dbReference>
<keyword evidence="4 12" id="KW-0479">Metal-binding</keyword>
<evidence type="ECO:0000256" key="2">
    <source>
        <dbReference type="ARBA" id="ARBA00022516"/>
    </source>
</evidence>
<feature type="binding site" evidence="12">
    <location>
        <position position="268"/>
    </location>
    <ligand>
        <name>Mg(2+)</name>
        <dbReference type="ChEBI" id="CHEBI:18420"/>
    </ligand>
</feature>
<keyword evidence="5 12" id="KW-0547">Nucleotide-binding</keyword>
<dbReference type="SMART" id="SM00046">
    <property type="entry name" value="DAGKc"/>
    <property type="match status" value="1"/>
</dbReference>
<dbReference type="Pfam" id="PF00781">
    <property type="entry name" value="DAGK_cat"/>
    <property type="match status" value="1"/>
</dbReference>
<feature type="active site" description="Proton acceptor" evidence="12">
    <location>
        <position position="321"/>
    </location>
</feature>
<keyword evidence="8 12" id="KW-0460">Magnesium</keyword>
<dbReference type="InterPro" id="IPR001206">
    <property type="entry name" value="Diacylglycerol_kinase_cat_dom"/>
</dbReference>
<dbReference type="Gene3D" id="3.40.50.10330">
    <property type="entry name" value="Probable inorganic polyphosphate/atp-NAD kinase, domain 1"/>
    <property type="match status" value="1"/>
</dbReference>
<evidence type="ECO:0000256" key="9">
    <source>
        <dbReference type="ARBA" id="ARBA00023098"/>
    </source>
</evidence>
<dbReference type="Pfam" id="PF19279">
    <property type="entry name" value="YegS_C"/>
    <property type="match status" value="1"/>
</dbReference>
<dbReference type="GO" id="GO:0005524">
    <property type="term" value="F:ATP binding"/>
    <property type="evidence" value="ECO:0007669"/>
    <property type="project" value="UniProtKB-UniRule"/>
</dbReference>
<keyword evidence="10 12" id="KW-0594">Phospholipid biosynthesis</keyword>
<keyword evidence="1 12" id="KW-0963">Cytoplasm</keyword>